<dbReference type="InterPro" id="IPR005325">
    <property type="entry name" value="DUF308_memb"/>
</dbReference>
<sequence length="210" mass="23678">MVVGVLLIKYREETMWWMTITVGLLFFLSGIISCIIYYFEKNKFEKAASQIDDSENASPVKRPMLPIVGIGSVILGIILAMMPGDFIKWVVYILAAILILGAINQFMNLAYAKRYAHVPVLFWFFPIITLGIGILIISKPIEAATLPLKIIGWCLIFYGVVEMLNAIKISQMKRAFDKNEQSKIVTGTRLQEVNDIEDAVIVEDENKEGK</sequence>
<evidence type="ECO:0000256" key="1">
    <source>
        <dbReference type="SAM" id="Phobius"/>
    </source>
</evidence>
<dbReference type="EMBL" id="LRQG01000016">
    <property type="protein sequence ID" value="KXA43675.1"/>
    <property type="molecule type" value="Genomic_DNA"/>
</dbReference>
<evidence type="ECO:0000313" key="2">
    <source>
        <dbReference type="EMBL" id="KXA43675.1"/>
    </source>
</evidence>
<comment type="caution">
    <text evidence="2">The sequence shown here is derived from an EMBL/GenBank/DDBJ whole genome shotgun (WGS) entry which is preliminary data.</text>
</comment>
<gene>
    <name evidence="2" type="ORF">HMPREF3226_00423</name>
</gene>
<keyword evidence="3" id="KW-1185">Reference proteome</keyword>
<evidence type="ECO:0000313" key="3">
    <source>
        <dbReference type="Proteomes" id="UP000070533"/>
    </source>
</evidence>
<accession>A0A133QLA9</accession>
<organism evidence="2 3">
    <name type="scientific">Prevotella corporis</name>
    <dbReference type="NCBI Taxonomy" id="28128"/>
    <lineage>
        <taxon>Bacteria</taxon>
        <taxon>Pseudomonadati</taxon>
        <taxon>Bacteroidota</taxon>
        <taxon>Bacteroidia</taxon>
        <taxon>Bacteroidales</taxon>
        <taxon>Prevotellaceae</taxon>
        <taxon>Prevotella</taxon>
    </lineage>
</organism>
<keyword evidence="1" id="KW-0472">Membrane</keyword>
<evidence type="ECO:0008006" key="4">
    <source>
        <dbReference type="Google" id="ProtNLM"/>
    </source>
</evidence>
<keyword evidence="1" id="KW-1133">Transmembrane helix</keyword>
<dbReference type="PATRIC" id="fig|28128.5.peg.424"/>
<dbReference type="eggNOG" id="COG3247">
    <property type="taxonomic scope" value="Bacteria"/>
</dbReference>
<feature type="transmembrane region" description="Helical" evidence="1">
    <location>
        <begin position="89"/>
        <end position="111"/>
    </location>
</feature>
<feature type="transmembrane region" description="Helical" evidence="1">
    <location>
        <begin position="118"/>
        <end position="138"/>
    </location>
</feature>
<dbReference type="Pfam" id="PF03729">
    <property type="entry name" value="DUF308"/>
    <property type="match status" value="2"/>
</dbReference>
<keyword evidence="1" id="KW-0812">Transmembrane</keyword>
<reference evidence="3" key="1">
    <citation type="submission" date="2016-01" db="EMBL/GenBank/DDBJ databases">
        <authorList>
            <person name="Mitreva M."/>
            <person name="Pepin K.H."/>
            <person name="Mihindukulasuriya K.A."/>
            <person name="Fulton R."/>
            <person name="Fronick C."/>
            <person name="O'Laughlin M."/>
            <person name="Miner T."/>
            <person name="Herter B."/>
            <person name="Rosa B.A."/>
            <person name="Cordes M."/>
            <person name="Tomlinson C."/>
            <person name="Wollam A."/>
            <person name="Palsikar V.B."/>
            <person name="Mardis E.R."/>
            <person name="Wilson R.K."/>
        </authorList>
    </citation>
    <scope>NUCLEOTIDE SEQUENCE [LARGE SCALE GENOMIC DNA]</scope>
    <source>
        <strain evidence="3">MJR7716</strain>
    </source>
</reference>
<dbReference type="STRING" id="28128.HMPREF3226_00423"/>
<feature type="transmembrane region" description="Helical" evidence="1">
    <location>
        <begin position="15"/>
        <end position="39"/>
    </location>
</feature>
<feature type="transmembrane region" description="Helical" evidence="1">
    <location>
        <begin position="150"/>
        <end position="167"/>
    </location>
</feature>
<dbReference type="Proteomes" id="UP000070533">
    <property type="component" value="Unassembled WGS sequence"/>
</dbReference>
<name>A0A133QLA9_9BACT</name>
<feature type="transmembrane region" description="Helical" evidence="1">
    <location>
        <begin position="64"/>
        <end position="83"/>
    </location>
</feature>
<proteinExistence type="predicted"/>
<dbReference type="AlphaFoldDB" id="A0A133QLA9"/>
<protein>
    <recommendedName>
        <fullName evidence="4">DUF308 domain-containing protein</fullName>
    </recommendedName>
</protein>